<evidence type="ECO:0000259" key="1">
    <source>
        <dbReference type="Pfam" id="PF09924"/>
    </source>
</evidence>
<sequence>MDWKSISFEDKTIIEEMIQLKPYPLSDYNFTHMNIWQNAFKLSFTITNGNLIVRGKDPISNEDYIYMPMGIGNLQTSIDSIRSEFKRWHKPLIIKALTPKMMSEIRTLNIPCSNFTFNRNEYEYIYKTKHIAEYSDKNLRRKRELCRHFESNYIYEFIRYETEHHQLVLDLIEKWHENREDDGFIVKSEKEGILKILNRFDQLTCEGFLLIISGEVVGFIIAESLTADILLIHYEKGLRAYKGVYDILKRNVSRYYQSEFKYISLEEDMGIKGLRIAKELYRPNHLISKGTITFMD</sequence>
<dbReference type="InterPro" id="IPR024320">
    <property type="entry name" value="LPG_synthase_C"/>
</dbReference>
<dbReference type="InterPro" id="IPR016181">
    <property type="entry name" value="Acyl_CoA_acyltransferase"/>
</dbReference>
<accession>A0ABR9ZNK1</accession>
<dbReference type="RefSeq" id="WP_194700274.1">
    <property type="nucleotide sequence ID" value="NZ_JADKNH010000001.1"/>
</dbReference>
<dbReference type="PIRSF" id="PIRSF018688">
    <property type="entry name" value="UCP018688"/>
    <property type="match status" value="1"/>
</dbReference>
<comment type="caution">
    <text evidence="2">The sequence shown here is derived from an EMBL/GenBank/DDBJ whole genome shotgun (WGS) entry which is preliminary data.</text>
</comment>
<dbReference type="EMBL" id="JADKNH010000001">
    <property type="protein sequence ID" value="MBF4692050.1"/>
    <property type="molecule type" value="Genomic_DNA"/>
</dbReference>
<protein>
    <submittedName>
        <fullName evidence="2">DUF2156 domain-containing protein</fullName>
    </submittedName>
</protein>
<dbReference type="InterPro" id="IPR016732">
    <property type="entry name" value="UCP018688"/>
</dbReference>
<dbReference type="SUPFAM" id="SSF55729">
    <property type="entry name" value="Acyl-CoA N-acyltransferases (Nat)"/>
    <property type="match status" value="2"/>
</dbReference>
<dbReference type="Pfam" id="PF09924">
    <property type="entry name" value="LPG_synthase_C"/>
    <property type="match status" value="1"/>
</dbReference>
<dbReference type="PANTHER" id="PTHR41373:SF1">
    <property type="entry name" value="PHOSPHATIDYLGLYCEROL LYSYLTRANSFERASE C-TERMINAL DOMAIN-CONTAINING PROTEIN"/>
    <property type="match status" value="1"/>
</dbReference>
<gene>
    <name evidence="2" type="ORF">ISU02_02920</name>
</gene>
<evidence type="ECO:0000313" key="3">
    <source>
        <dbReference type="Proteomes" id="UP000614200"/>
    </source>
</evidence>
<reference evidence="2 3" key="1">
    <citation type="submission" date="2020-11" db="EMBL/GenBank/DDBJ databases">
        <title>Fusibacter basophilias sp. nov.</title>
        <authorList>
            <person name="Qiu D."/>
        </authorList>
    </citation>
    <scope>NUCLEOTIDE SEQUENCE [LARGE SCALE GENOMIC DNA]</scope>
    <source>
        <strain evidence="2 3">Q10-2</strain>
    </source>
</reference>
<dbReference type="Proteomes" id="UP000614200">
    <property type="component" value="Unassembled WGS sequence"/>
</dbReference>
<keyword evidence="3" id="KW-1185">Reference proteome</keyword>
<dbReference type="Gene3D" id="3.40.630.30">
    <property type="match status" value="1"/>
</dbReference>
<dbReference type="PANTHER" id="PTHR41373">
    <property type="entry name" value="DUF2156 DOMAIN-CONTAINING PROTEIN"/>
    <property type="match status" value="1"/>
</dbReference>
<name>A0ABR9ZNK1_9FIRM</name>
<evidence type="ECO:0000313" key="2">
    <source>
        <dbReference type="EMBL" id="MBF4692050.1"/>
    </source>
</evidence>
<feature type="domain" description="Phosphatidylglycerol lysyltransferase C-terminal" evidence="1">
    <location>
        <begin position="26"/>
        <end position="287"/>
    </location>
</feature>
<proteinExistence type="predicted"/>
<organism evidence="2 3">
    <name type="scientific">Fusibacter ferrireducens</name>
    <dbReference type="NCBI Taxonomy" id="2785058"/>
    <lineage>
        <taxon>Bacteria</taxon>
        <taxon>Bacillati</taxon>
        <taxon>Bacillota</taxon>
        <taxon>Clostridia</taxon>
        <taxon>Eubacteriales</taxon>
        <taxon>Eubacteriales Family XII. Incertae Sedis</taxon>
        <taxon>Fusibacter</taxon>
    </lineage>
</organism>